<reference evidence="9 10" key="1">
    <citation type="journal article" date="2015" name="Antonie Van Leeuwenhoek">
        <title>Thioclava indica sp. nov., isolated from surface seawater of the Indian Ocean.</title>
        <authorList>
            <person name="Liu Y."/>
            <person name="Lai Q."/>
            <person name="Du J."/>
            <person name="Xu H."/>
            <person name="Jiang L."/>
            <person name="Shao Z."/>
        </authorList>
    </citation>
    <scope>NUCLEOTIDE SEQUENCE [LARGE SCALE GENOMIC DNA]</scope>
    <source>
        <strain evidence="9 10">DT23-4</strain>
    </source>
</reference>
<feature type="transmembrane region" description="Helical" evidence="7">
    <location>
        <begin position="141"/>
        <end position="165"/>
    </location>
</feature>
<feature type="transmembrane region" description="Helical" evidence="7">
    <location>
        <begin position="277"/>
        <end position="296"/>
    </location>
</feature>
<dbReference type="GO" id="GO:0005886">
    <property type="term" value="C:plasma membrane"/>
    <property type="evidence" value="ECO:0007669"/>
    <property type="project" value="UniProtKB-SubCell"/>
</dbReference>
<feature type="transmembrane region" description="Helical" evidence="7">
    <location>
        <begin position="404"/>
        <end position="427"/>
    </location>
</feature>
<dbReference type="InterPro" id="IPR010656">
    <property type="entry name" value="DctM"/>
</dbReference>
<dbReference type="Pfam" id="PF06808">
    <property type="entry name" value="DctM"/>
    <property type="match status" value="1"/>
</dbReference>
<comment type="subcellular location">
    <subcellularLocation>
        <location evidence="1 7">Cell inner membrane</location>
        <topology evidence="1 7">Multi-pass membrane protein</topology>
    </subcellularLocation>
</comment>
<dbReference type="GO" id="GO:0022857">
    <property type="term" value="F:transmembrane transporter activity"/>
    <property type="evidence" value="ECO:0007669"/>
    <property type="project" value="UniProtKB-UniRule"/>
</dbReference>
<dbReference type="RefSeq" id="WP_038129551.1">
    <property type="nucleotide sequence ID" value="NZ_AUNB01000018.1"/>
</dbReference>
<evidence type="ECO:0000256" key="7">
    <source>
        <dbReference type="RuleBase" id="RU369079"/>
    </source>
</evidence>
<dbReference type="NCBIfam" id="TIGR00786">
    <property type="entry name" value="dctM"/>
    <property type="match status" value="1"/>
</dbReference>
<dbReference type="OrthoDB" id="9790209at2"/>
<keyword evidence="10" id="KW-1185">Reference proteome</keyword>
<comment type="function">
    <text evidence="7">Part of the tripartite ATP-independent periplasmic (TRAP) transport system.</text>
</comment>
<evidence type="ECO:0000259" key="8">
    <source>
        <dbReference type="Pfam" id="PF06808"/>
    </source>
</evidence>
<keyword evidence="7" id="KW-0813">Transport</keyword>
<feature type="transmembrane region" description="Helical" evidence="7">
    <location>
        <begin position="316"/>
        <end position="337"/>
    </location>
</feature>
<feature type="transmembrane region" description="Helical" evidence="7">
    <location>
        <begin position="349"/>
        <end position="374"/>
    </location>
</feature>
<comment type="similarity">
    <text evidence="7">Belongs to the TRAP transporter large permease family.</text>
</comment>
<feature type="domain" description="TRAP C4-dicarboxylate transport system permease DctM subunit" evidence="8">
    <location>
        <begin position="14"/>
        <end position="422"/>
    </location>
</feature>
<dbReference type="STRING" id="1353528.DT23_02640"/>
<feature type="transmembrane region" description="Helical" evidence="7">
    <location>
        <begin position="171"/>
        <end position="198"/>
    </location>
</feature>
<dbReference type="EMBL" id="AUNB01000018">
    <property type="protein sequence ID" value="KEO60402.1"/>
    <property type="molecule type" value="Genomic_DNA"/>
</dbReference>
<dbReference type="eggNOG" id="COG1593">
    <property type="taxonomic scope" value="Bacteria"/>
</dbReference>
<dbReference type="PIRSF" id="PIRSF006066">
    <property type="entry name" value="HI0050"/>
    <property type="match status" value="1"/>
</dbReference>
<feature type="transmembrane region" description="Helical" evidence="7">
    <location>
        <begin position="53"/>
        <end position="75"/>
    </location>
</feature>
<evidence type="ECO:0000313" key="10">
    <source>
        <dbReference type="Proteomes" id="UP000027471"/>
    </source>
</evidence>
<feature type="transmembrane region" description="Helical" evidence="7">
    <location>
        <begin position="219"/>
        <end position="241"/>
    </location>
</feature>
<evidence type="ECO:0000313" key="9">
    <source>
        <dbReference type="EMBL" id="KEO60402.1"/>
    </source>
</evidence>
<evidence type="ECO:0000256" key="4">
    <source>
        <dbReference type="ARBA" id="ARBA00022692"/>
    </source>
</evidence>
<dbReference type="PANTHER" id="PTHR33362">
    <property type="entry name" value="SIALIC ACID TRAP TRANSPORTER PERMEASE PROTEIN SIAT-RELATED"/>
    <property type="match status" value="1"/>
</dbReference>
<evidence type="ECO:0000256" key="1">
    <source>
        <dbReference type="ARBA" id="ARBA00004429"/>
    </source>
</evidence>
<evidence type="ECO:0000256" key="5">
    <source>
        <dbReference type="ARBA" id="ARBA00022989"/>
    </source>
</evidence>
<keyword evidence="5 7" id="KW-1133">Transmembrane helix</keyword>
<evidence type="ECO:0000256" key="6">
    <source>
        <dbReference type="ARBA" id="ARBA00023136"/>
    </source>
</evidence>
<dbReference type="Proteomes" id="UP000027471">
    <property type="component" value="Unassembled WGS sequence"/>
</dbReference>
<organism evidence="9 10">
    <name type="scientific">Thioclava indica</name>
    <dbReference type="NCBI Taxonomy" id="1353528"/>
    <lineage>
        <taxon>Bacteria</taxon>
        <taxon>Pseudomonadati</taxon>
        <taxon>Pseudomonadota</taxon>
        <taxon>Alphaproteobacteria</taxon>
        <taxon>Rhodobacterales</taxon>
        <taxon>Paracoccaceae</taxon>
        <taxon>Thioclava</taxon>
    </lineage>
</organism>
<accession>A0A074KFR2</accession>
<sequence length="437" mass="46350">MIISTGVACAIMVGGFLLLVLIRVPVAFALGIATVPVVLMDMRLTPFIVLDRMFQSYNSFILLAVPFFLLAANLMNSGKITDKLIDLSRVLTGWMPGGLGHVNVAVSMLFAGISGSSTADAAGCGKILIPAMVKEGYDRRFAIAITACSSVMGVIIPPSILMVVWGGVMQVSVGALFLAGAIPGLLIGFALMATVYGYAKVYDYPIALRPTLCDLWRAFKGAFLAMLTPLLVIGGIVGGIVTPTESAIIAAGYALILGMFVYRTVTWRDLGGIFYETGRFASISLFAIGTASAFGWTLAFFNVPRLIVTFMTSMELGYFGTALVIAGLFLFFGLLFIDAIPTIIILGTVLMPVAAAADIQPVVFAIIGIVSLAFGLVTPPYGLCLLISAAIGGMNVVQVMRDVVIILIPMLIILFLVILFPDIALWLPETMMPSAFP</sequence>
<dbReference type="AlphaFoldDB" id="A0A074KFR2"/>
<proteinExistence type="inferred from homology"/>
<evidence type="ECO:0000256" key="2">
    <source>
        <dbReference type="ARBA" id="ARBA00022475"/>
    </source>
</evidence>
<keyword evidence="3 7" id="KW-0997">Cell inner membrane</keyword>
<comment type="caution">
    <text evidence="9">The sequence shown here is derived from an EMBL/GenBank/DDBJ whole genome shotgun (WGS) entry which is preliminary data.</text>
</comment>
<comment type="caution">
    <text evidence="7">Lacks conserved residue(s) required for the propagation of feature annotation.</text>
</comment>
<protein>
    <recommendedName>
        <fullName evidence="7">TRAP transporter large permease protein</fullName>
    </recommendedName>
</protein>
<keyword evidence="6 7" id="KW-0472">Membrane</keyword>
<dbReference type="InterPro" id="IPR004681">
    <property type="entry name" value="TRAP_DctM"/>
</dbReference>
<name>A0A074KFR2_9RHOB</name>
<keyword evidence="4 7" id="KW-0812">Transmembrane</keyword>
<dbReference type="PANTHER" id="PTHR33362:SF2">
    <property type="entry name" value="TRAP TRANSPORTER LARGE PERMEASE PROTEIN"/>
    <property type="match status" value="1"/>
</dbReference>
<keyword evidence="2" id="KW-1003">Cell membrane</keyword>
<comment type="subunit">
    <text evidence="7">The complex comprises the extracytoplasmic solute receptor protein and the two transmembrane proteins.</text>
</comment>
<evidence type="ECO:0000256" key="3">
    <source>
        <dbReference type="ARBA" id="ARBA00022519"/>
    </source>
</evidence>
<feature type="transmembrane region" description="Helical" evidence="7">
    <location>
        <begin position="247"/>
        <end position="265"/>
    </location>
</feature>
<gene>
    <name evidence="9" type="ORF">DT23_02640</name>
</gene>